<dbReference type="AlphaFoldDB" id="A0AAE6SL27"/>
<evidence type="ECO:0000313" key="1">
    <source>
        <dbReference type="EMBL" id="QHQ51143.1"/>
    </source>
</evidence>
<dbReference type="EMBL" id="CP047962">
    <property type="protein sequence ID" value="QHQ51143.1"/>
    <property type="molecule type" value="Genomic_DNA"/>
</dbReference>
<dbReference type="RefSeq" id="WP_148304693.1">
    <property type="nucleotide sequence ID" value="NZ_CAWPID010000001.1"/>
</dbReference>
<gene>
    <name evidence="1" type="ORF">GWI30_09775</name>
</gene>
<protein>
    <submittedName>
        <fullName evidence="1">Uncharacterized protein</fullName>
    </submittedName>
</protein>
<proteinExistence type="predicted"/>
<organism evidence="1 2">
    <name type="scientific">Aeromonas media</name>
    <dbReference type="NCBI Taxonomy" id="651"/>
    <lineage>
        <taxon>Bacteria</taxon>
        <taxon>Pseudomonadati</taxon>
        <taxon>Pseudomonadota</taxon>
        <taxon>Gammaproteobacteria</taxon>
        <taxon>Aeromonadales</taxon>
        <taxon>Aeromonadaceae</taxon>
        <taxon>Aeromonas</taxon>
    </lineage>
</organism>
<name>A0AAE6SL27_AERME</name>
<dbReference type="Proteomes" id="UP000463871">
    <property type="component" value="Chromosome"/>
</dbReference>
<evidence type="ECO:0000313" key="2">
    <source>
        <dbReference type="Proteomes" id="UP000463871"/>
    </source>
</evidence>
<reference evidence="1 2" key="1">
    <citation type="submission" date="2020-01" db="EMBL/GenBank/DDBJ databases">
        <title>Complete genome of Aeromonas media MC64.</title>
        <authorList>
            <person name="Cao G."/>
            <person name="Fu J."/>
            <person name="Zhong C."/>
        </authorList>
    </citation>
    <scope>NUCLEOTIDE SEQUENCE [LARGE SCALE GENOMIC DNA]</scope>
    <source>
        <strain evidence="1 2">MC64</strain>
    </source>
</reference>
<sequence>MTLMSGNTFGARVWTDGKKVAPMLPRPPVVVKCHHCTQCYWLADAEKVGTEEPYEEEGRKVNPSWAAAQVVREPTEDEYYQALQEGLAADPQQERRLRVLAWWRRNDAIRGIGQAKISSVAITSSCKKNLEALIDLLDEAVEYDRFISAEVLRELGEFESAKIILNSVTSSKYAAVVCQIRLLCDSGDSSVRELQLGS</sequence>
<accession>A0AAE6SL27</accession>